<reference evidence="2 3" key="1">
    <citation type="submission" date="2024-05" db="EMBL/GenBank/DDBJ databases">
        <authorList>
            <person name="Wallberg A."/>
        </authorList>
    </citation>
    <scope>NUCLEOTIDE SEQUENCE [LARGE SCALE GENOMIC DNA]</scope>
</reference>
<proteinExistence type="predicted"/>
<feature type="compositionally biased region" description="Low complexity" evidence="1">
    <location>
        <begin position="28"/>
        <end position="42"/>
    </location>
</feature>
<comment type="caution">
    <text evidence="2">The sequence shown here is derived from an EMBL/GenBank/DDBJ whole genome shotgun (WGS) entry which is preliminary data.</text>
</comment>
<gene>
    <name evidence="2" type="ORF">MNOR_LOCUS39049</name>
</gene>
<feature type="compositionally biased region" description="Polar residues" evidence="1">
    <location>
        <begin position="1"/>
        <end position="18"/>
    </location>
</feature>
<evidence type="ECO:0000313" key="2">
    <source>
        <dbReference type="EMBL" id="CAL4220570.1"/>
    </source>
</evidence>
<sequence>ELSEIISSEVTNTPSSIGTPEPPPALPPRQGSSSRGSTPTPSMALPRPPSRKALDGPSPRGRQSPALSSQSQGLSRAESVSSLDFRTTSMTSTGMGTSRGPSPLTIGMSDTIPLAIAFQELCHAYFRGTDEA</sequence>
<organism evidence="2 3">
    <name type="scientific">Meganyctiphanes norvegica</name>
    <name type="common">Northern krill</name>
    <name type="synonym">Thysanopoda norvegica</name>
    <dbReference type="NCBI Taxonomy" id="48144"/>
    <lineage>
        <taxon>Eukaryota</taxon>
        <taxon>Metazoa</taxon>
        <taxon>Ecdysozoa</taxon>
        <taxon>Arthropoda</taxon>
        <taxon>Crustacea</taxon>
        <taxon>Multicrustacea</taxon>
        <taxon>Malacostraca</taxon>
        <taxon>Eumalacostraca</taxon>
        <taxon>Eucarida</taxon>
        <taxon>Euphausiacea</taxon>
        <taxon>Euphausiidae</taxon>
        <taxon>Meganyctiphanes</taxon>
    </lineage>
</organism>
<dbReference type="AlphaFoldDB" id="A0AAV2SRD6"/>
<feature type="region of interest" description="Disordered" evidence="1">
    <location>
        <begin position="1"/>
        <end position="104"/>
    </location>
</feature>
<evidence type="ECO:0000313" key="3">
    <source>
        <dbReference type="Proteomes" id="UP001497623"/>
    </source>
</evidence>
<feature type="compositionally biased region" description="Polar residues" evidence="1">
    <location>
        <begin position="65"/>
        <end position="85"/>
    </location>
</feature>
<name>A0AAV2SRD6_MEGNR</name>
<accession>A0AAV2SRD6</accession>
<dbReference type="EMBL" id="CAXKWB010096220">
    <property type="protein sequence ID" value="CAL4220570.1"/>
    <property type="molecule type" value="Genomic_DNA"/>
</dbReference>
<evidence type="ECO:0000256" key="1">
    <source>
        <dbReference type="SAM" id="MobiDB-lite"/>
    </source>
</evidence>
<keyword evidence="3" id="KW-1185">Reference proteome</keyword>
<feature type="compositionally biased region" description="Low complexity" evidence="1">
    <location>
        <begin position="86"/>
        <end position="103"/>
    </location>
</feature>
<protein>
    <submittedName>
        <fullName evidence="2">Uncharacterized protein</fullName>
    </submittedName>
</protein>
<dbReference type="Proteomes" id="UP001497623">
    <property type="component" value="Unassembled WGS sequence"/>
</dbReference>
<feature type="non-terminal residue" evidence="2">
    <location>
        <position position="1"/>
    </location>
</feature>
<feature type="non-terminal residue" evidence="2">
    <location>
        <position position="132"/>
    </location>
</feature>